<feature type="compositionally biased region" description="Basic and acidic residues" evidence="2">
    <location>
        <begin position="69"/>
        <end position="86"/>
    </location>
</feature>
<reference evidence="4" key="1">
    <citation type="submission" date="2020-10" db="EMBL/GenBank/DDBJ databases">
        <authorList>
            <person name="Gilroy R."/>
        </authorList>
    </citation>
    <scope>NUCLEOTIDE SEQUENCE</scope>
    <source>
        <strain evidence="4">11300</strain>
    </source>
</reference>
<dbReference type="Gene3D" id="1.10.260.40">
    <property type="entry name" value="lambda repressor-like DNA-binding domains"/>
    <property type="match status" value="1"/>
</dbReference>
<feature type="domain" description="HTH cro/C1-type" evidence="3">
    <location>
        <begin position="7"/>
        <end position="61"/>
    </location>
</feature>
<dbReference type="PROSITE" id="PS50943">
    <property type="entry name" value="HTH_CROC1"/>
    <property type="match status" value="1"/>
</dbReference>
<feature type="region of interest" description="Disordered" evidence="2">
    <location>
        <begin position="66"/>
        <end position="90"/>
    </location>
</feature>
<sequence>MSFGENLRLMRKTRNLTQEQFAEALGVSRQAVSKWEADSGYPETEKLIAISRVLGVSVDKLLDIEPENQEQKQTENEALSAERDQSGDAAGGTIAITTFDKEKIVRCQSVRSSQVVGNGKGPKYVLLGIKGSGLLGEKTEILGWYADKEQIRREIESIRLAMSRGERTYQLQFYTKVEYRGVLGQPHIVE</sequence>
<dbReference type="Proteomes" id="UP000824091">
    <property type="component" value="Unassembled WGS sequence"/>
</dbReference>
<dbReference type="InterPro" id="IPR010982">
    <property type="entry name" value="Lambda_DNA-bd_dom_sf"/>
</dbReference>
<keyword evidence="1" id="KW-0238">DNA-binding</keyword>
<dbReference type="AlphaFoldDB" id="A0A9D1I4H4"/>
<dbReference type="SUPFAM" id="SSF47413">
    <property type="entry name" value="lambda repressor-like DNA-binding domains"/>
    <property type="match status" value="1"/>
</dbReference>
<dbReference type="PANTHER" id="PTHR46558">
    <property type="entry name" value="TRACRIPTIONAL REGULATORY PROTEIN-RELATED-RELATED"/>
    <property type="match status" value="1"/>
</dbReference>
<reference evidence="4" key="2">
    <citation type="journal article" date="2021" name="PeerJ">
        <title>Extensive microbial diversity within the chicken gut microbiome revealed by metagenomics and culture.</title>
        <authorList>
            <person name="Gilroy R."/>
            <person name="Ravi A."/>
            <person name="Getino M."/>
            <person name="Pursley I."/>
            <person name="Horton D.L."/>
            <person name="Alikhan N.F."/>
            <person name="Baker D."/>
            <person name="Gharbi K."/>
            <person name="Hall N."/>
            <person name="Watson M."/>
            <person name="Adriaenssens E.M."/>
            <person name="Foster-Nyarko E."/>
            <person name="Jarju S."/>
            <person name="Secka A."/>
            <person name="Antonio M."/>
            <person name="Oren A."/>
            <person name="Chaudhuri R.R."/>
            <person name="La Ragione R."/>
            <person name="Hildebrand F."/>
            <person name="Pallen M.J."/>
        </authorList>
    </citation>
    <scope>NUCLEOTIDE SEQUENCE</scope>
    <source>
        <strain evidence="4">11300</strain>
    </source>
</reference>
<dbReference type="InterPro" id="IPR001387">
    <property type="entry name" value="Cro/C1-type_HTH"/>
</dbReference>
<dbReference type="Pfam" id="PF01381">
    <property type="entry name" value="HTH_3"/>
    <property type="match status" value="1"/>
</dbReference>
<evidence type="ECO:0000256" key="2">
    <source>
        <dbReference type="SAM" id="MobiDB-lite"/>
    </source>
</evidence>
<protein>
    <submittedName>
        <fullName evidence="4">Helix-turn-helix domain-containing protein</fullName>
    </submittedName>
</protein>
<dbReference type="SMART" id="SM00530">
    <property type="entry name" value="HTH_XRE"/>
    <property type="match status" value="1"/>
</dbReference>
<name>A0A9D1I4H4_9FIRM</name>
<evidence type="ECO:0000313" key="5">
    <source>
        <dbReference type="Proteomes" id="UP000824091"/>
    </source>
</evidence>
<dbReference type="CDD" id="cd00093">
    <property type="entry name" value="HTH_XRE"/>
    <property type="match status" value="1"/>
</dbReference>
<comment type="caution">
    <text evidence="4">The sequence shown here is derived from an EMBL/GenBank/DDBJ whole genome shotgun (WGS) entry which is preliminary data.</text>
</comment>
<dbReference type="PANTHER" id="PTHR46558:SF11">
    <property type="entry name" value="HTH-TYPE TRANSCRIPTIONAL REGULATOR XRE"/>
    <property type="match status" value="1"/>
</dbReference>
<organism evidence="4 5">
    <name type="scientific">Candidatus Fimisoma avicola</name>
    <dbReference type="NCBI Taxonomy" id="2840826"/>
    <lineage>
        <taxon>Bacteria</taxon>
        <taxon>Bacillati</taxon>
        <taxon>Bacillota</taxon>
        <taxon>Clostridia</taxon>
        <taxon>Eubacteriales</taxon>
        <taxon>Candidatus Fimisoma</taxon>
    </lineage>
</organism>
<accession>A0A9D1I4H4</accession>
<evidence type="ECO:0000313" key="4">
    <source>
        <dbReference type="EMBL" id="HIU27672.1"/>
    </source>
</evidence>
<gene>
    <name evidence="4" type="ORF">IAD16_04785</name>
</gene>
<evidence type="ECO:0000256" key="1">
    <source>
        <dbReference type="ARBA" id="ARBA00023125"/>
    </source>
</evidence>
<proteinExistence type="predicted"/>
<evidence type="ECO:0000259" key="3">
    <source>
        <dbReference type="PROSITE" id="PS50943"/>
    </source>
</evidence>
<dbReference type="EMBL" id="DVMO01000070">
    <property type="protein sequence ID" value="HIU27672.1"/>
    <property type="molecule type" value="Genomic_DNA"/>
</dbReference>
<dbReference type="GO" id="GO:0003677">
    <property type="term" value="F:DNA binding"/>
    <property type="evidence" value="ECO:0007669"/>
    <property type="project" value="UniProtKB-KW"/>
</dbReference>